<evidence type="ECO:0000313" key="3">
    <source>
        <dbReference type="Proteomes" id="UP000694044"/>
    </source>
</evidence>
<evidence type="ECO:0000313" key="2">
    <source>
        <dbReference type="EMBL" id="KAG7380807.1"/>
    </source>
</evidence>
<dbReference type="AlphaFoldDB" id="A0A8T1VHP0"/>
<evidence type="ECO:0000256" key="1">
    <source>
        <dbReference type="SAM" id="SignalP"/>
    </source>
</evidence>
<feature type="signal peptide" evidence="1">
    <location>
        <begin position="1"/>
        <end position="27"/>
    </location>
</feature>
<feature type="chain" id="PRO_5035734135" evidence="1">
    <location>
        <begin position="28"/>
        <end position="116"/>
    </location>
</feature>
<dbReference type="OrthoDB" id="126596at2759"/>
<proteinExistence type="predicted"/>
<organism evidence="2 3">
    <name type="scientific">Phytophthora pseudosyringae</name>
    <dbReference type="NCBI Taxonomy" id="221518"/>
    <lineage>
        <taxon>Eukaryota</taxon>
        <taxon>Sar</taxon>
        <taxon>Stramenopiles</taxon>
        <taxon>Oomycota</taxon>
        <taxon>Peronosporomycetes</taxon>
        <taxon>Peronosporales</taxon>
        <taxon>Peronosporaceae</taxon>
        <taxon>Phytophthora</taxon>
    </lineage>
</organism>
<dbReference type="Proteomes" id="UP000694044">
    <property type="component" value="Unassembled WGS sequence"/>
</dbReference>
<name>A0A8T1VHP0_9STRA</name>
<dbReference type="EMBL" id="JAGDFM010000276">
    <property type="protein sequence ID" value="KAG7380807.1"/>
    <property type="molecule type" value="Genomic_DNA"/>
</dbReference>
<keyword evidence="1" id="KW-0732">Signal</keyword>
<comment type="caution">
    <text evidence="2">The sequence shown here is derived from an EMBL/GenBank/DDBJ whole genome shotgun (WGS) entry which is preliminary data.</text>
</comment>
<dbReference type="PANTHER" id="PTHR46586:SF3">
    <property type="entry name" value="ANKYRIN REPEAT-CONTAINING PROTEIN"/>
    <property type="match status" value="1"/>
</dbReference>
<protein>
    <submittedName>
        <fullName evidence="2">DNA excision repair protein ERCC-6</fullName>
    </submittedName>
</protein>
<sequence>MTLLLLKWLHAITIVGCTTLAMDSAAAQDRMEVAKWLRANRSEGCTIKAIEYAIAYGSLRVVSWVRSHLFLRKVFDTCYFCVCTTLPCSRQNLDGVPRAASHMSGLIAVTLCSKRG</sequence>
<accession>A0A8T1VHP0</accession>
<reference evidence="2" key="1">
    <citation type="submission" date="2021-02" db="EMBL/GenBank/DDBJ databases">
        <authorList>
            <person name="Palmer J.M."/>
        </authorList>
    </citation>
    <scope>NUCLEOTIDE SEQUENCE</scope>
    <source>
        <strain evidence="2">SCRP734</strain>
    </source>
</reference>
<dbReference type="InterPro" id="IPR052050">
    <property type="entry name" value="SecEffector_AnkRepeat"/>
</dbReference>
<dbReference type="PANTHER" id="PTHR46586">
    <property type="entry name" value="ANKYRIN REPEAT-CONTAINING PROTEIN"/>
    <property type="match status" value="1"/>
</dbReference>
<keyword evidence="3" id="KW-1185">Reference proteome</keyword>
<gene>
    <name evidence="2" type="primary">ERCC6_6</name>
    <name evidence="2" type="ORF">PHYPSEUDO_006767</name>
</gene>